<dbReference type="Proteomes" id="UP000233837">
    <property type="component" value="Unassembled WGS sequence"/>
</dbReference>
<dbReference type="AlphaFoldDB" id="A0A2I0WXT9"/>
<reference evidence="2 3" key="2">
    <citation type="journal article" date="2017" name="Nature">
        <title>The Apostasia genome and the evolution of orchids.</title>
        <authorList>
            <person name="Zhang G.Q."/>
            <person name="Liu K.W."/>
            <person name="Li Z."/>
            <person name="Lohaus R."/>
            <person name="Hsiao Y.Y."/>
            <person name="Niu S.C."/>
            <person name="Wang J.Y."/>
            <person name="Lin Y.C."/>
            <person name="Xu Q."/>
            <person name="Chen L.J."/>
            <person name="Yoshida K."/>
            <person name="Fujiwara S."/>
            <person name="Wang Z.W."/>
            <person name="Zhang Y.Q."/>
            <person name="Mitsuda N."/>
            <person name="Wang M."/>
            <person name="Liu G.H."/>
            <person name="Pecoraro L."/>
            <person name="Huang H.X."/>
            <person name="Xiao X.J."/>
            <person name="Lin M."/>
            <person name="Wu X.Y."/>
            <person name="Wu W.L."/>
            <person name="Chen Y.Y."/>
            <person name="Chang S.B."/>
            <person name="Sakamoto S."/>
            <person name="Ohme-Takagi M."/>
            <person name="Yagi M."/>
            <person name="Zeng S.J."/>
            <person name="Shen C.Y."/>
            <person name="Yeh C.M."/>
            <person name="Luo Y.B."/>
            <person name="Tsai W.C."/>
            <person name="Van de Peer Y."/>
            <person name="Liu Z.J."/>
        </authorList>
    </citation>
    <scope>NUCLEOTIDE SEQUENCE [LARGE SCALE GENOMIC DNA]</scope>
    <source>
        <tissue evidence="2">The whole plant</tissue>
    </source>
</reference>
<evidence type="ECO:0000313" key="3">
    <source>
        <dbReference type="Proteomes" id="UP000233837"/>
    </source>
</evidence>
<sequence length="76" mass="8346">MCSCASSSKGVSRKPRLGSGSCRAAGKDVAIYGPWAMDLVKLEAGNRETMRRLFPSFLFTRIKSKNCILAKYSPSR</sequence>
<organism evidence="2 3">
    <name type="scientific">Dendrobium catenatum</name>
    <dbReference type="NCBI Taxonomy" id="906689"/>
    <lineage>
        <taxon>Eukaryota</taxon>
        <taxon>Viridiplantae</taxon>
        <taxon>Streptophyta</taxon>
        <taxon>Embryophyta</taxon>
        <taxon>Tracheophyta</taxon>
        <taxon>Spermatophyta</taxon>
        <taxon>Magnoliopsida</taxon>
        <taxon>Liliopsida</taxon>
        <taxon>Asparagales</taxon>
        <taxon>Orchidaceae</taxon>
        <taxon>Epidendroideae</taxon>
        <taxon>Malaxideae</taxon>
        <taxon>Dendrobiinae</taxon>
        <taxon>Dendrobium</taxon>
    </lineage>
</organism>
<evidence type="ECO:0000313" key="2">
    <source>
        <dbReference type="EMBL" id="PKU80478.1"/>
    </source>
</evidence>
<evidence type="ECO:0000256" key="1">
    <source>
        <dbReference type="SAM" id="MobiDB-lite"/>
    </source>
</evidence>
<dbReference type="EMBL" id="KZ502346">
    <property type="protein sequence ID" value="PKU80478.1"/>
    <property type="molecule type" value="Genomic_DNA"/>
</dbReference>
<protein>
    <submittedName>
        <fullName evidence="2">Uncharacterized protein</fullName>
    </submittedName>
</protein>
<accession>A0A2I0WXT9</accession>
<reference evidence="2 3" key="1">
    <citation type="journal article" date="2016" name="Sci. Rep.">
        <title>The Dendrobium catenatum Lindl. genome sequence provides insights into polysaccharide synthase, floral development and adaptive evolution.</title>
        <authorList>
            <person name="Zhang G.Q."/>
            <person name="Xu Q."/>
            <person name="Bian C."/>
            <person name="Tsai W.C."/>
            <person name="Yeh C.M."/>
            <person name="Liu K.W."/>
            <person name="Yoshida K."/>
            <person name="Zhang L.S."/>
            <person name="Chang S.B."/>
            <person name="Chen F."/>
            <person name="Shi Y."/>
            <person name="Su Y.Y."/>
            <person name="Zhang Y.Q."/>
            <person name="Chen L.J."/>
            <person name="Yin Y."/>
            <person name="Lin M."/>
            <person name="Huang H."/>
            <person name="Deng H."/>
            <person name="Wang Z.W."/>
            <person name="Zhu S.L."/>
            <person name="Zhao X."/>
            <person name="Deng C."/>
            <person name="Niu S.C."/>
            <person name="Huang J."/>
            <person name="Wang M."/>
            <person name="Liu G.H."/>
            <person name="Yang H.J."/>
            <person name="Xiao X.J."/>
            <person name="Hsiao Y.Y."/>
            <person name="Wu W.L."/>
            <person name="Chen Y.Y."/>
            <person name="Mitsuda N."/>
            <person name="Ohme-Takagi M."/>
            <person name="Luo Y.B."/>
            <person name="Van de Peer Y."/>
            <person name="Liu Z.J."/>
        </authorList>
    </citation>
    <scope>NUCLEOTIDE SEQUENCE [LARGE SCALE GENOMIC DNA]</scope>
    <source>
        <tissue evidence="2">The whole plant</tissue>
    </source>
</reference>
<feature type="region of interest" description="Disordered" evidence="1">
    <location>
        <begin position="1"/>
        <end position="22"/>
    </location>
</feature>
<name>A0A2I0WXT9_9ASPA</name>
<feature type="compositionally biased region" description="Polar residues" evidence="1">
    <location>
        <begin position="1"/>
        <end position="10"/>
    </location>
</feature>
<keyword evidence="3" id="KW-1185">Reference proteome</keyword>
<gene>
    <name evidence="2" type="ORF">MA16_Dca018105</name>
</gene>
<proteinExistence type="predicted"/>